<reference evidence="7" key="1">
    <citation type="submission" date="2024-03" db="EMBL/GenBank/DDBJ databases">
        <title>WGS assembly of Saponaria officinalis var. Norfolk2.</title>
        <authorList>
            <person name="Jenkins J."/>
            <person name="Shu S."/>
            <person name="Grimwood J."/>
            <person name="Barry K."/>
            <person name="Goodstein D."/>
            <person name="Schmutz J."/>
            <person name="Leebens-Mack J."/>
            <person name="Osbourn A."/>
        </authorList>
    </citation>
    <scope>NUCLEOTIDE SEQUENCE [LARGE SCALE GENOMIC DNA]</scope>
    <source>
        <strain evidence="7">JIC</strain>
    </source>
</reference>
<dbReference type="EMBL" id="JBDFQZ010000009">
    <property type="protein sequence ID" value="KAK9690237.1"/>
    <property type="molecule type" value="Genomic_DNA"/>
</dbReference>
<dbReference type="Gene3D" id="1.20.1250.20">
    <property type="entry name" value="MFS general substrate transporter like domains"/>
    <property type="match status" value="1"/>
</dbReference>
<keyword evidence="3 6" id="KW-0812">Transmembrane</keyword>
<feature type="transmembrane region" description="Helical" evidence="6">
    <location>
        <begin position="106"/>
        <end position="127"/>
    </location>
</feature>
<evidence type="ECO:0000256" key="3">
    <source>
        <dbReference type="ARBA" id="ARBA00022692"/>
    </source>
</evidence>
<evidence type="ECO:0000256" key="4">
    <source>
        <dbReference type="ARBA" id="ARBA00022989"/>
    </source>
</evidence>
<comment type="similarity">
    <text evidence="2">Belongs to the major facilitator superfamily. Proton-dependent oligopeptide transporter (POT/PTR) (TC 2.A.17) family.</text>
</comment>
<feature type="transmembrane region" description="Helical" evidence="6">
    <location>
        <begin position="81"/>
        <end position="100"/>
    </location>
</feature>
<feature type="transmembrane region" description="Helical" evidence="6">
    <location>
        <begin position="229"/>
        <end position="251"/>
    </location>
</feature>
<feature type="transmembrane region" description="Helical" evidence="6">
    <location>
        <begin position="339"/>
        <end position="359"/>
    </location>
</feature>
<comment type="caution">
    <text evidence="7">The sequence shown here is derived from an EMBL/GenBank/DDBJ whole genome shotgun (WGS) entry which is preliminary data.</text>
</comment>
<sequence length="362" mass="40160">MIILWMTTVLPKIKPPPCNPTVPDSCQSPSAGQYAFLILAFILMSIGAGGVRPCSQAFGADQMDQRDNPKNKRVLETFFNWYYACSCLSVVIALTVVVYIQDHFGWRIGFGVPVILMFLSAVSFFLASRWYLTMTIQSSLFINLARVVVAAFKNRKMSLSSQGSNVQYYQTKDSSPSIPSDKLRFLNKACIIQDPDQDVTPEGTPRYPWSLSTVEDVEGLKALLRVIPIWSSAIMMSVTVSVGSFPVLLVMTMDRHLGPKFEIPAASFGTFLVIVIVIWIPIYDRALLPLASKICGKPVRLGVKLRMGIGLFCSFLAMVVAAIVESIRREKAISQGFETNPMAMIHMSALWIGLSLNMFSED</sequence>
<feature type="transmembrane region" description="Helical" evidence="6">
    <location>
        <begin position="34"/>
        <end position="60"/>
    </location>
</feature>
<evidence type="ECO:0000313" key="7">
    <source>
        <dbReference type="EMBL" id="KAK9690237.1"/>
    </source>
</evidence>
<keyword evidence="8" id="KW-1185">Reference proteome</keyword>
<evidence type="ECO:0000256" key="2">
    <source>
        <dbReference type="ARBA" id="ARBA00005982"/>
    </source>
</evidence>
<protein>
    <submittedName>
        <fullName evidence="7">Uncharacterized protein</fullName>
    </submittedName>
</protein>
<evidence type="ECO:0000256" key="6">
    <source>
        <dbReference type="SAM" id="Phobius"/>
    </source>
</evidence>
<evidence type="ECO:0000256" key="1">
    <source>
        <dbReference type="ARBA" id="ARBA00004141"/>
    </source>
</evidence>
<dbReference type="PANTHER" id="PTHR11654">
    <property type="entry name" value="OLIGOPEPTIDE TRANSPORTER-RELATED"/>
    <property type="match status" value="1"/>
</dbReference>
<dbReference type="GO" id="GO:0022857">
    <property type="term" value="F:transmembrane transporter activity"/>
    <property type="evidence" value="ECO:0007669"/>
    <property type="project" value="InterPro"/>
</dbReference>
<comment type="subcellular location">
    <subcellularLocation>
        <location evidence="1">Membrane</location>
        <topology evidence="1">Multi-pass membrane protein</topology>
    </subcellularLocation>
</comment>
<evidence type="ECO:0000313" key="8">
    <source>
        <dbReference type="Proteomes" id="UP001443914"/>
    </source>
</evidence>
<dbReference type="InterPro" id="IPR036259">
    <property type="entry name" value="MFS_trans_sf"/>
</dbReference>
<dbReference type="SUPFAM" id="SSF103473">
    <property type="entry name" value="MFS general substrate transporter"/>
    <property type="match status" value="1"/>
</dbReference>
<dbReference type="Proteomes" id="UP001443914">
    <property type="component" value="Unassembled WGS sequence"/>
</dbReference>
<proteinExistence type="inferred from homology"/>
<keyword evidence="5 6" id="KW-0472">Membrane</keyword>
<dbReference type="Pfam" id="PF00854">
    <property type="entry name" value="PTR2"/>
    <property type="match status" value="1"/>
</dbReference>
<gene>
    <name evidence="7" type="ORF">RND81_09G114700</name>
</gene>
<dbReference type="AlphaFoldDB" id="A0AAW1IJH8"/>
<feature type="transmembrane region" description="Helical" evidence="6">
    <location>
        <begin position="263"/>
        <end position="282"/>
    </location>
</feature>
<dbReference type="InterPro" id="IPR000109">
    <property type="entry name" value="POT_fam"/>
</dbReference>
<name>A0AAW1IJH8_SAPOF</name>
<organism evidence="7 8">
    <name type="scientific">Saponaria officinalis</name>
    <name type="common">Common soapwort</name>
    <name type="synonym">Lychnis saponaria</name>
    <dbReference type="NCBI Taxonomy" id="3572"/>
    <lineage>
        <taxon>Eukaryota</taxon>
        <taxon>Viridiplantae</taxon>
        <taxon>Streptophyta</taxon>
        <taxon>Embryophyta</taxon>
        <taxon>Tracheophyta</taxon>
        <taxon>Spermatophyta</taxon>
        <taxon>Magnoliopsida</taxon>
        <taxon>eudicotyledons</taxon>
        <taxon>Gunneridae</taxon>
        <taxon>Pentapetalae</taxon>
        <taxon>Caryophyllales</taxon>
        <taxon>Caryophyllaceae</taxon>
        <taxon>Caryophylleae</taxon>
        <taxon>Saponaria</taxon>
    </lineage>
</organism>
<accession>A0AAW1IJH8</accession>
<feature type="transmembrane region" description="Helical" evidence="6">
    <location>
        <begin position="307"/>
        <end position="327"/>
    </location>
</feature>
<evidence type="ECO:0000256" key="5">
    <source>
        <dbReference type="ARBA" id="ARBA00023136"/>
    </source>
</evidence>
<dbReference type="GO" id="GO:0016020">
    <property type="term" value="C:membrane"/>
    <property type="evidence" value="ECO:0007669"/>
    <property type="project" value="UniProtKB-SubCell"/>
</dbReference>
<keyword evidence="4 6" id="KW-1133">Transmembrane helix</keyword>